<evidence type="ECO:0000313" key="2">
    <source>
        <dbReference type="EMBL" id="KAK0634889.1"/>
    </source>
</evidence>
<name>A0AA39XIZ6_9PEZI</name>
<keyword evidence="3" id="KW-1185">Reference proteome</keyword>
<evidence type="ECO:0000256" key="1">
    <source>
        <dbReference type="SAM" id="MobiDB-lite"/>
    </source>
</evidence>
<accession>A0AA39XIZ6</accession>
<feature type="compositionally biased region" description="Pro residues" evidence="1">
    <location>
        <begin position="56"/>
        <end position="72"/>
    </location>
</feature>
<gene>
    <name evidence="2" type="ORF">B0T17DRAFT_502490</name>
</gene>
<dbReference type="AlphaFoldDB" id="A0AA39XIZ6"/>
<dbReference type="EMBL" id="JAULSR010000001">
    <property type="protein sequence ID" value="KAK0634889.1"/>
    <property type="molecule type" value="Genomic_DNA"/>
</dbReference>
<comment type="caution">
    <text evidence="2">The sequence shown here is derived from an EMBL/GenBank/DDBJ whole genome shotgun (WGS) entry which is preliminary data.</text>
</comment>
<reference evidence="2" key="1">
    <citation type="submission" date="2023-06" db="EMBL/GenBank/DDBJ databases">
        <title>Genome-scale phylogeny and comparative genomics of the fungal order Sordariales.</title>
        <authorList>
            <consortium name="Lawrence Berkeley National Laboratory"/>
            <person name="Hensen N."/>
            <person name="Bonometti L."/>
            <person name="Westerberg I."/>
            <person name="Brannstrom I.O."/>
            <person name="Guillou S."/>
            <person name="Cros-Aarteil S."/>
            <person name="Calhoun S."/>
            <person name="Haridas S."/>
            <person name="Kuo A."/>
            <person name="Mondo S."/>
            <person name="Pangilinan J."/>
            <person name="Riley R."/>
            <person name="LaButti K."/>
            <person name="Andreopoulos B."/>
            <person name="Lipzen A."/>
            <person name="Chen C."/>
            <person name="Yanf M."/>
            <person name="Daum C."/>
            <person name="Ng V."/>
            <person name="Clum A."/>
            <person name="Steindorff A."/>
            <person name="Ohm R."/>
            <person name="Martin F."/>
            <person name="Silar P."/>
            <person name="Natvig D."/>
            <person name="Lalanne C."/>
            <person name="Gautier V."/>
            <person name="Ament-velasquez S.L."/>
            <person name="Kruys A."/>
            <person name="Hutchinson M.I."/>
            <person name="Powell A.J."/>
            <person name="Barry K."/>
            <person name="Miller A.N."/>
            <person name="Grigoriev I.V."/>
            <person name="Debuchy R."/>
            <person name="Gladieux P."/>
            <person name="Thoren M.H."/>
            <person name="Johannesson H."/>
        </authorList>
    </citation>
    <scope>NUCLEOTIDE SEQUENCE</scope>
    <source>
        <strain evidence="2">SMH3391-2</strain>
    </source>
</reference>
<organism evidence="2 3">
    <name type="scientific">Bombardia bombarda</name>
    <dbReference type="NCBI Taxonomy" id="252184"/>
    <lineage>
        <taxon>Eukaryota</taxon>
        <taxon>Fungi</taxon>
        <taxon>Dikarya</taxon>
        <taxon>Ascomycota</taxon>
        <taxon>Pezizomycotina</taxon>
        <taxon>Sordariomycetes</taxon>
        <taxon>Sordariomycetidae</taxon>
        <taxon>Sordariales</taxon>
        <taxon>Lasiosphaeriaceae</taxon>
        <taxon>Bombardia</taxon>
    </lineage>
</organism>
<proteinExistence type="predicted"/>
<evidence type="ECO:0000313" key="3">
    <source>
        <dbReference type="Proteomes" id="UP001174934"/>
    </source>
</evidence>
<sequence length="174" mass="18278">MYLHPSCPTASNLPCTYCSPSTTSELNADLKSSTRRLPNSATEVPTYQLLSTHPSTPAPNGPPPTPPPPPPAPILVTGVNGLVGSHVAAPHAWTAAVQGVSAVAHVLGWGSGEHAAAVILQQLYPEKKIQAMEDNGWDQTDVPNQRAEELLRSVKGASWATLEESVKAAAECFV</sequence>
<dbReference type="Proteomes" id="UP001174934">
    <property type="component" value="Unassembled WGS sequence"/>
</dbReference>
<protein>
    <submittedName>
        <fullName evidence="2">Uncharacterized protein</fullName>
    </submittedName>
</protein>
<feature type="region of interest" description="Disordered" evidence="1">
    <location>
        <begin position="50"/>
        <end position="72"/>
    </location>
</feature>